<sequence>MALPERPGPCAEVHARDAKSPTGVKPAKPGALESSCLCHLGLHLLLDHRVSPIQMGRPLL</sequence>
<accession>A0A565BR41</accession>
<feature type="region of interest" description="Disordered" evidence="1">
    <location>
        <begin position="1"/>
        <end position="26"/>
    </location>
</feature>
<keyword evidence="3" id="KW-1185">Reference proteome</keyword>
<protein>
    <submittedName>
        <fullName evidence="2">Uncharacterized protein</fullName>
    </submittedName>
</protein>
<comment type="caution">
    <text evidence="2">The sequence shown here is derived from an EMBL/GenBank/DDBJ whole genome shotgun (WGS) entry which is preliminary data.</text>
</comment>
<dbReference type="Proteomes" id="UP000489600">
    <property type="component" value="Unassembled WGS sequence"/>
</dbReference>
<organism evidence="2 3">
    <name type="scientific">Arabis nemorensis</name>
    <dbReference type="NCBI Taxonomy" id="586526"/>
    <lineage>
        <taxon>Eukaryota</taxon>
        <taxon>Viridiplantae</taxon>
        <taxon>Streptophyta</taxon>
        <taxon>Embryophyta</taxon>
        <taxon>Tracheophyta</taxon>
        <taxon>Spermatophyta</taxon>
        <taxon>Magnoliopsida</taxon>
        <taxon>eudicotyledons</taxon>
        <taxon>Gunneridae</taxon>
        <taxon>Pentapetalae</taxon>
        <taxon>rosids</taxon>
        <taxon>malvids</taxon>
        <taxon>Brassicales</taxon>
        <taxon>Brassicaceae</taxon>
        <taxon>Arabideae</taxon>
        <taxon>Arabis</taxon>
    </lineage>
</organism>
<reference evidence="2" key="1">
    <citation type="submission" date="2019-07" db="EMBL/GenBank/DDBJ databases">
        <authorList>
            <person name="Dittberner H."/>
        </authorList>
    </citation>
    <scope>NUCLEOTIDE SEQUENCE [LARGE SCALE GENOMIC DNA]</scope>
</reference>
<gene>
    <name evidence="2" type="ORF">ANE_LOCUS14277</name>
</gene>
<name>A0A565BR41_9BRAS</name>
<evidence type="ECO:0000313" key="3">
    <source>
        <dbReference type="Proteomes" id="UP000489600"/>
    </source>
</evidence>
<evidence type="ECO:0000256" key="1">
    <source>
        <dbReference type="SAM" id="MobiDB-lite"/>
    </source>
</evidence>
<dbReference type="AlphaFoldDB" id="A0A565BR41"/>
<evidence type="ECO:0000313" key="2">
    <source>
        <dbReference type="EMBL" id="VVB03833.1"/>
    </source>
</evidence>
<dbReference type="EMBL" id="CABITT030000005">
    <property type="protein sequence ID" value="VVB03833.1"/>
    <property type="molecule type" value="Genomic_DNA"/>
</dbReference>
<proteinExistence type="predicted"/>